<feature type="compositionally biased region" description="Basic and acidic residues" evidence="1">
    <location>
        <begin position="114"/>
        <end position="124"/>
    </location>
</feature>
<accession>A0A017S2W6</accession>
<feature type="region of interest" description="Disordered" evidence="1">
    <location>
        <begin position="1"/>
        <end position="29"/>
    </location>
</feature>
<keyword evidence="4" id="KW-1185">Reference proteome</keyword>
<organism evidence="3 4">
    <name type="scientific">Aspergillus ruber (strain CBS 135680)</name>
    <dbReference type="NCBI Taxonomy" id="1388766"/>
    <lineage>
        <taxon>Eukaryota</taxon>
        <taxon>Fungi</taxon>
        <taxon>Dikarya</taxon>
        <taxon>Ascomycota</taxon>
        <taxon>Pezizomycotina</taxon>
        <taxon>Eurotiomycetes</taxon>
        <taxon>Eurotiomycetidae</taxon>
        <taxon>Eurotiales</taxon>
        <taxon>Aspergillaceae</taxon>
        <taxon>Aspergillus</taxon>
        <taxon>Aspergillus subgen. Aspergillus</taxon>
    </lineage>
</organism>
<evidence type="ECO:0008006" key="5">
    <source>
        <dbReference type="Google" id="ProtNLM"/>
    </source>
</evidence>
<sequence length="124" mass="12840">MNTSNILPTATGASPTQACLTTPTGSSGQCDEAGIAPQTKVGIGVGVGLGCAFLIALAAIIWYFRHHQKASNATSTPPAWSPPDPSQDSSKQGPITQQPRPPVEVPGDFAVEAPSDRVRYELPS</sequence>
<keyword evidence="2" id="KW-0812">Transmembrane</keyword>
<dbReference type="OrthoDB" id="4508148at2759"/>
<evidence type="ECO:0000313" key="4">
    <source>
        <dbReference type="Proteomes" id="UP000019804"/>
    </source>
</evidence>
<feature type="transmembrane region" description="Helical" evidence="2">
    <location>
        <begin position="41"/>
        <end position="64"/>
    </location>
</feature>
<reference evidence="4" key="1">
    <citation type="journal article" date="2014" name="Nat. Commun.">
        <title>Genomic adaptations of the halophilic Dead Sea filamentous fungus Eurotium rubrum.</title>
        <authorList>
            <person name="Kis-Papo T."/>
            <person name="Weig A.R."/>
            <person name="Riley R."/>
            <person name="Persoh D."/>
            <person name="Salamov A."/>
            <person name="Sun H."/>
            <person name="Lipzen A."/>
            <person name="Wasser S.P."/>
            <person name="Rambold G."/>
            <person name="Grigoriev I.V."/>
            <person name="Nevo E."/>
        </authorList>
    </citation>
    <scope>NUCLEOTIDE SEQUENCE [LARGE SCALE GENOMIC DNA]</scope>
    <source>
        <strain evidence="4">CBS 135680</strain>
    </source>
</reference>
<name>A0A017S2W6_ASPRC</name>
<dbReference type="AlphaFoldDB" id="A0A017S2W6"/>
<keyword evidence="2" id="KW-0472">Membrane</keyword>
<evidence type="ECO:0000256" key="2">
    <source>
        <dbReference type="SAM" id="Phobius"/>
    </source>
</evidence>
<dbReference type="RefSeq" id="XP_040634856.1">
    <property type="nucleotide sequence ID" value="XM_040783050.1"/>
</dbReference>
<dbReference type="GeneID" id="63698174"/>
<evidence type="ECO:0000313" key="3">
    <source>
        <dbReference type="EMBL" id="EYE91166.1"/>
    </source>
</evidence>
<evidence type="ECO:0000256" key="1">
    <source>
        <dbReference type="SAM" id="MobiDB-lite"/>
    </source>
</evidence>
<gene>
    <name evidence="3" type="ORF">EURHEDRAFT_416776</name>
</gene>
<dbReference type="EMBL" id="KK088448">
    <property type="protein sequence ID" value="EYE91166.1"/>
    <property type="molecule type" value="Genomic_DNA"/>
</dbReference>
<proteinExistence type="predicted"/>
<dbReference type="HOGENOM" id="CLU_2003438_0_0_1"/>
<dbReference type="Proteomes" id="UP000019804">
    <property type="component" value="Unassembled WGS sequence"/>
</dbReference>
<protein>
    <recommendedName>
        <fullName evidence="5">Mid2 domain-containing protein</fullName>
    </recommendedName>
</protein>
<feature type="region of interest" description="Disordered" evidence="1">
    <location>
        <begin position="72"/>
        <end position="124"/>
    </location>
</feature>
<dbReference type="STRING" id="1388766.A0A017S2W6"/>
<keyword evidence="2" id="KW-1133">Transmembrane helix</keyword>